<feature type="region of interest" description="Disordered" evidence="1">
    <location>
        <begin position="75"/>
        <end position="96"/>
    </location>
</feature>
<feature type="compositionally biased region" description="Basic residues" evidence="1">
    <location>
        <begin position="76"/>
        <end position="87"/>
    </location>
</feature>
<evidence type="ECO:0000313" key="3">
    <source>
        <dbReference type="EMBL" id="MBB5807042.1"/>
    </source>
</evidence>
<dbReference type="AlphaFoldDB" id="A0A7W9M4F2"/>
<keyword evidence="4" id="KW-1185">Reference proteome</keyword>
<name>A0A7W9M4F2_9PSEU</name>
<feature type="transmembrane region" description="Helical" evidence="2">
    <location>
        <begin position="12"/>
        <end position="31"/>
    </location>
</feature>
<comment type="caution">
    <text evidence="3">The sequence shown here is derived from an EMBL/GenBank/DDBJ whole genome shotgun (WGS) entry which is preliminary data.</text>
</comment>
<keyword evidence="2" id="KW-0472">Membrane</keyword>
<keyword evidence="2" id="KW-0812">Transmembrane</keyword>
<dbReference type="Gene3D" id="6.20.20.10">
    <property type="match status" value="1"/>
</dbReference>
<dbReference type="InterPro" id="IPR036410">
    <property type="entry name" value="HSP_DnaJ_Cys-rich_dom_sf"/>
</dbReference>
<reference evidence="3 4" key="1">
    <citation type="submission" date="2020-08" db="EMBL/GenBank/DDBJ databases">
        <title>Sequencing the genomes of 1000 actinobacteria strains.</title>
        <authorList>
            <person name="Klenk H.-P."/>
        </authorList>
    </citation>
    <scope>NUCLEOTIDE SEQUENCE [LARGE SCALE GENOMIC DNA]</scope>
    <source>
        <strain evidence="3 4">DSM 45486</strain>
    </source>
</reference>
<dbReference type="SUPFAM" id="SSF57938">
    <property type="entry name" value="DnaJ/Hsp40 cysteine-rich domain"/>
    <property type="match status" value="1"/>
</dbReference>
<protein>
    <submittedName>
        <fullName evidence="3">Uncharacterized protein</fullName>
    </submittedName>
</protein>
<organism evidence="3 4">
    <name type="scientific">Saccharothrix ecbatanensis</name>
    <dbReference type="NCBI Taxonomy" id="1105145"/>
    <lineage>
        <taxon>Bacteria</taxon>
        <taxon>Bacillati</taxon>
        <taxon>Actinomycetota</taxon>
        <taxon>Actinomycetes</taxon>
        <taxon>Pseudonocardiales</taxon>
        <taxon>Pseudonocardiaceae</taxon>
        <taxon>Saccharothrix</taxon>
    </lineage>
</organism>
<keyword evidence="2" id="KW-1133">Transmembrane helix</keyword>
<evidence type="ECO:0000313" key="4">
    <source>
        <dbReference type="Proteomes" id="UP000552097"/>
    </source>
</evidence>
<dbReference type="RefSeq" id="WP_184927024.1">
    <property type="nucleotide sequence ID" value="NZ_JACHMO010000001.1"/>
</dbReference>
<sequence>MDPLTTIITSPILLTLVVTLGYAVSCAVWPFKRCRACSGAGHHKSRVIRAYRPCRRCGGSGMRLRIGRKAWNAFTRTRRNRRDHRRNPNSQRNQGT</sequence>
<accession>A0A7W9M4F2</accession>
<dbReference type="EMBL" id="JACHMO010000001">
    <property type="protein sequence ID" value="MBB5807042.1"/>
    <property type="molecule type" value="Genomic_DNA"/>
</dbReference>
<dbReference type="Proteomes" id="UP000552097">
    <property type="component" value="Unassembled WGS sequence"/>
</dbReference>
<gene>
    <name evidence="3" type="ORF">F4560_006810</name>
</gene>
<evidence type="ECO:0000256" key="2">
    <source>
        <dbReference type="SAM" id="Phobius"/>
    </source>
</evidence>
<evidence type="ECO:0000256" key="1">
    <source>
        <dbReference type="SAM" id="MobiDB-lite"/>
    </source>
</evidence>
<proteinExistence type="predicted"/>